<keyword evidence="1" id="KW-0472">Membrane</keyword>
<feature type="transmembrane region" description="Helical" evidence="1">
    <location>
        <begin position="109"/>
        <end position="127"/>
    </location>
</feature>
<comment type="caution">
    <text evidence="3">The sequence shown here is derived from an EMBL/GenBank/DDBJ whole genome shotgun (WGS) entry which is preliminary data.</text>
</comment>
<dbReference type="GO" id="GO:0016020">
    <property type="term" value="C:membrane"/>
    <property type="evidence" value="ECO:0007669"/>
    <property type="project" value="GOC"/>
</dbReference>
<feature type="transmembrane region" description="Helical" evidence="1">
    <location>
        <begin position="39"/>
        <end position="59"/>
    </location>
</feature>
<evidence type="ECO:0000313" key="4">
    <source>
        <dbReference type="Proteomes" id="UP000552560"/>
    </source>
</evidence>
<evidence type="ECO:0000256" key="1">
    <source>
        <dbReference type="SAM" id="Phobius"/>
    </source>
</evidence>
<feature type="domain" description="Fatty acid desaturase" evidence="2">
    <location>
        <begin position="77"/>
        <end position="306"/>
    </location>
</feature>
<evidence type="ECO:0000313" key="3">
    <source>
        <dbReference type="EMBL" id="NMX94981.1"/>
    </source>
</evidence>
<sequence length="328" mass="37839">MTDTPIYPLLIEQNHSENYRGTPKLEATLKKHLMKKTPIRTALIYSNAVLFISLGIAALLLDENGTINLPWYGKVLDVIFLGLIYAHFTELQHELLHGHAFKSQKLNRLLGFFCGLFMLNSFSHYKYHHLRHHRHLGTELNSEFFNYPKKGMDSPLKLFSAAMNPSRFGRVIKLMFKSLIGIKLQDIEDSKAENNARQEYRLYLIIVLTTIVFTLLSGSTFFVFAWLIPMILIAEPAHYLIELPEHFGLDAYNEPNFNRNTRSIEASWIARWYTNGNNLHTAHHSLASVPMGNCQTLHNLARSSMEVIEPNYLTFYRKVISGEIKPFK</sequence>
<dbReference type="OrthoDB" id="9800167at2"/>
<evidence type="ECO:0000259" key="2">
    <source>
        <dbReference type="Pfam" id="PF00487"/>
    </source>
</evidence>
<dbReference type="PANTHER" id="PTHR12879">
    <property type="entry name" value="SPHINGOLIPID DELTA 4 DESATURASE/C-4 HYDROXYLASE PROTEIN DES2"/>
    <property type="match status" value="1"/>
</dbReference>
<dbReference type="RefSeq" id="WP_057005624.1">
    <property type="nucleotide sequence ID" value="NZ_CP129402.1"/>
</dbReference>
<dbReference type="Pfam" id="PF00487">
    <property type="entry name" value="FA_desaturase"/>
    <property type="match status" value="1"/>
</dbReference>
<proteinExistence type="predicted"/>
<keyword evidence="1" id="KW-1133">Transmembrane helix</keyword>
<dbReference type="PANTHER" id="PTHR12879:SF8">
    <property type="entry name" value="SPHINGOLIPID DELTA(4)-DESATURASE DES1"/>
    <property type="match status" value="1"/>
</dbReference>
<reference evidence="3 4" key="1">
    <citation type="journal article" date="2020" name="Front. Microbiol.">
        <title>Genetic Organization of the aprX-lipA2 Operon Affects the Proteolytic Potential of Pseudomonas Species in Milk.</title>
        <authorList>
            <person name="Maier C."/>
            <person name="Huptas C."/>
            <person name="von Neubeck M."/>
            <person name="Scherer S."/>
            <person name="Wenning M."/>
            <person name="Lucking G."/>
        </authorList>
    </citation>
    <scope>NUCLEOTIDE SEQUENCE [LARGE SCALE GENOMIC DNA]</scope>
    <source>
        <strain evidence="3 4">WS 4671</strain>
    </source>
</reference>
<protein>
    <recommendedName>
        <fullName evidence="2">Fatty acid desaturase domain-containing protein</fullName>
    </recommendedName>
</protein>
<dbReference type="Proteomes" id="UP000552560">
    <property type="component" value="Unassembled WGS sequence"/>
</dbReference>
<feature type="transmembrane region" description="Helical" evidence="1">
    <location>
        <begin position="71"/>
        <end position="88"/>
    </location>
</feature>
<dbReference type="EMBL" id="JAAQWE010000001">
    <property type="protein sequence ID" value="NMX94981.1"/>
    <property type="molecule type" value="Genomic_DNA"/>
</dbReference>
<keyword evidence="1" id="KW-0812">Transmembrane</keyword>
<name>A0A7Y0ZN88_PSEVE</name>
<dbReference type="AlphaFoldDB" id="A0A7Y0ZN88"/>
<accession>A0A7Y0ZN88</accession>
<dbReference type="GO" id="GO:0046513">
    <property type="term" value="P:ceramide biosynthetic process"/>
    <property type="evidence" value="ECO:0007669"/>
    <property type="project" value="TreeGrafter"/>
</dbReference>
<feature type="transmembrane region" description="Helical" evidence="1">
    <location>
        <begin position="202"/>
        <end position="228"/>
    </location>
</feature>
<organism evidence="3 4">
    <name type="scientific">Pseudomonas veronii</name>
    <dbReference type="NCBI Taxonomy" id="76761"/>
    <lineage>
        <taxon>Bacteria</taxon>
        <taxon>Pseudomonadati</taxon>
        <taxon>Pseudomonadota</taxon>
        <taxon>Gammaproteobacteria</taxon>
        <taxon>Pseudomonadales</taxon>
        <taxon>Pseudomonadaceae</taxon>
        <taxon>Pseudomonas</taxon>
    </lineage>
</organism>
<dbReference type="GO" id="GO:0042284">
    <property type="term" value="F:sphingolipid delta-4 desaturase activity"/>
    <property type="evidence" value="ECO:0007669"/>
    <property type="project" value="TreeGrafter"/>
</dbReference>
<gene>
    <name evidence="3" type="ORF">HBO43_00050</name>
</gene>
<dbReference type="InterPro" id="IPR005804">
    <property type="entry name" value="FA_desaturase_dom"/>
</dbReference>